<name>A0A0M5MEY9_9BACT</name>
<proteinExistence type="predicted"/>
<sequence length="292" mass="33905">MKFILFFLLFVTQILASNLLTYNIYERADRVDIMLSFDAPYEGNIFQKREKDTTSLILNSLNYDQSASKDINSKIIQELEIEPKQNSLVLNLRSNDAIIVNASKTTDSFGLRIRVTLKNAKPQIQNMPQASAKIETPSTPKMDEEPMLNIDSRYFIVLSVLIALLVFLYVFKRYITSKSNDFSGFKAPRNQSQNDTKSMNWLLKNQNSNVNIIYEKYLDRTNKLMLLSYENRRYLVIVGSSNVMLDSFGEDKIQNEQDFAIFFEENKKKLSSFLEERKNSLSNYKDKMSGEF</sequence>
<dbReference type="Proteomes" id="UP000066049">
    <property type="component" value="Chromosome"/>
</dbReference>
<dbReference type="RefSeq" id="WP_054197108.1">
    <property type="nucleotide sequence ID" value="NZ_CABMKQ010000040.1"/>
</dbReference>
<gene>
    <name evidence="2" type="ORF">CCON33237_1531</name>
</gene>
<dbReference type="AlphaFoldDB" id="A0A0M5MEY9"/>
<keyword evidence="1" id="KW-0472">Membrane</keyword>
<keyword evidence="1" id="KW-0812">Transmembrane</keyword>
<organism evidence="2 3">
    <name type="scientific">Campylobacter concisus</name>
    <dbReference type="NCBI Taxonomy" id="199"/>
    <lineage>
        <taxon>Bacteria</taxon>
        <taxon>Pseudomonadati</taxon>
        <taxon>Campylobacterota</taxon>
        <taxon>Epsilonproteobacteria</taxon>
        <taxon>Campylobacterales</taxon>
        <taxon>Campylobacteraceae</taxon>
        <taxon>Campylobacter</taxon>
    </lineage>
</organism>
<feature type="transmembrane region" description="Helical" evidence="1">
    <location>
        <begin position="154"/>
        <end position="171"/>
    </location>
</feature>
<keyword evidence="1" id="KW-1133">Transmembrane helix</keyword>
<evidence type="ECO:0000313" key="3">
    <source>
        <dbReference type="Proteomes" id="UP000066049"/>
    </source>
</evidence>
<evidence type="ECO:0000256" key="1">
    <source>
        <dbReference type="SAM" id="Phobius"/>
    </source>
</evidence>
<reference evidence="3" key="1">
    <citation type="submission" date="2015-08" db="EMBL/GenBank/DDBJ databases">
        <title>Comparative genomics of the Campylobacter concisus group.</title>
        <authorList>
            <person name="Miller W.G."/>
            <person name="Yee E."/>
            <person name="Chapman M.H."/>
            <person name="Huynh S."/>
            <person name="Bono J.L."/>
            <person name="On S.L.W."/>
            <person name="St Leger J."/>
            <person name="Foster G."/>
            <person name="Parker C.T."/>
        </authorList>
    </citation>
    <scope>NUCLEOTIDE SEQUENCE [LARGE SCALE GENOMIC DNA]</scope>
    <source>
        <strain evidence="3">ATCC 33237</strain>
    </source>
</reference>
<dbReference type="EMBL" id="CP012541">
    <property type="protein sequence ID" value="ALF48180.1"/>
    <property type="molecule type" value="Genomic_DNA"/>
</dbReference>
<dbReference type="GeneID" id="28663209"/>
<protein>
    <submittedName>
        <fullName evidence="2">Putative membrane protein</fullName>
    </submittedName>
</protein>
<evidence type="ECO:0000313" key="2">
    <source>
        <dbReference type="EMBL" id="ALF48180.1"/>
    </source>
</evidence>
<accession>A0A0M5MEY9</accession>
<dbReference type="PATRIC" id="fig|199.248.peg.1580"/>
<dbReference type="KEGG" id="ccoc:CCON33237_1531"/>